<name>A0A4U8W3D9_9NOCA</name>
<dbReference type="EMBL" id="LR215973">
    <property type="protein sequence ID" value="VFA99399.1"/>
    <property type="molecule type" value="Genomic_DNA"/>
</dbReference>
<dbReference type="GO" id="GO:0031177">
    <property type="term" value="F:phosphopantetheine binding"/>
    <property type="evidence" value="ECO:0007669"/>
    <property type="project" value="TreeGrafter"/>
</dbReference>
<sequence length="967" mass="103127">MTPTVKCLVWDLDETVWDGVVLEHDAGPPRPWVWDVLRLLDQRGIVHAIASRGIPEAAAAHLDEHGLTEMFCATQIGWGAKSAAVHSIAETLNIGLDAIAFVDNDPVERAEVAAALPEVRCYDAADIARLPDLPEFTPPVITDDARQRRLRYRAEQERRTSEAGFTGSDAEFLASLGLVMTVRRATDADLARAHELTVRTNQLNTTGRTFDIDELRELALSPSHEVLVASLRDRFGDYGAIGLAVTESRGDDAVILLLLMSCRVMSRGVGGALLAHLIERAGARGQRCVAEFVPTEVNRVMLVTLRFAGFTVLESTPERVLLAHDGASQVATATHVLLRAPDAPVPPGDLLTGLMRQIERVPERTAVVVGERSLTYRELDSATRALAGRLVSAGVRPGQVVLYYLRQDLDTVVGMIAALRAGAAWCVIEPGYPKAALAALLGDLDIGAIVVDPSEPSTQVFELASPGITLLTISQAEDGHGSGDVPGDRTGLPATAPAYVVTTSGSTGTPKAVVVSRANVAAMISARDYPYRDGHVVSLSTWRLTADGSLMFALWTWVRGGTAVFPTHRELPDASAVAETLRRHEVTHLASTPSFYRLLLAQLTGTSAGPKVVALAGEALTPALAATHQQVLPEAVLINEYGPTEATVTCVWHTVTGTPDRVPIGTPMPGSTALVLGPDLTPATGGAGELYLGGGQVTDGYAARPGLTATRFVADPYATEPGARMYRTGDLARRGEDGAVEYLGRGDGQVKVRGARVERHAVEALLETHSGVRHAVVLDVRDADEVNELVAFIVAAEPTAPTPRELTEFCAEHLEPLTIPSRFLSIATIPIGAAGKMDEAALRALARGPRTTAPARDRSGWTQVQCELAELWAEVLEHDEFDRDDSFFELGGNSHRVVFLHLGIEQRWPGAVRVGMLFDLFTIAAQAEAISAARTGAAVATGHAEPAGDEHGSRDNSPSTAPVAFEL</sequence>
<dbReference type="InterPro" id="IPR020845">
    <property type="entry name" value="AMP-binding_CS"/>
</dbReference>
<dbReference type="InterPro" id="IPR023214">
    <property type="entry name" value="HAD_sf"/>
</dbReference>
<evidence type="ECO:0000259" key="3">
    <source>
        <dbReference type="PROSITE" id="PS51186"/>
    </source>
</evidence>
<dbReference type="PANTHER" id="PTHR45527:SF1">
    <property type="entry name" value="FATTY ACID SYNTHASE"/>
    <property type="match status" value="1"/>
</dbReference>
<dbReference type="InterPro" id="IPR000182">
    <property type="entry name" value="GNAT_dom"/>
</dbReference>
<dbReference type="Pfam" id="PF00550">
    <property type="entry name" value="PP-binding"/>
    <property type="match status" value="1"/>
</dbReference>
<dbReference type="SUPFAM" id="SSF56784">
    <property type="entry name" value="HAD-like"/>
    <property type="match status" value="1"/>
</dbReference>
<evidence type="ECO:0000259" key="2">
    <source>
        <dbReference type="PROSITE" id="PS50075"/>
    </source>
</evidence>
<evidence type="ECO:0000313" key="5">
    <source>
        <dbReference type="Proteomes" id="UP000290439"/>
    </source>
</evidence>
<dbReference type="SUPFAM" id="SSF47336">
    <property type="entry name" value="ACP-like"/>
    <property type="match status" value="1"/>
</dbReference>
<dbReference type="SUPFAM" id="SSF56801">
    <property type="entry name" value="Acetyl-CoA synthetase-like"/>
    <property type="match status" value="1"/>
</dbReference>
<dbReference type="NCBIfam" id="TIGR01733">
    <property type="entry name" value="AA-adenyl-dom"/>
    <property type="match status" value="1"/>
</dbReference>
<evidence type="ECO:0000256" key="1">
    <source>
        <dbReference type="SAM" id="MobiDB-lite"/>
    </source>
</evidence>
<protein>
    <submittedName>
        <fullName evidence="4">Plipastatin synthase subunit B</fullName>
        <ecNumber evidence="4">2.3.1.-</ecNumber>
    </submittedName>
</protein>
<feature type="domain" description="Carrier" evidence="2">
    <location>
        <begin position="859"/>
        <end position="934"/>
    </location>
</feature>
<dbReference type="PROSITE" id="PS00455">
    <property type="entry name" value="AMP_BINDING"/>
    <property type="match status" value="1"/>
</dbReference>
<organism evidence="4 5">
    <name type="scientific">Nocardia cyriacigeorgica</name>
    <dbReference type="NCBI Taxonomy" id="135487"/>
    <lineage>
        <taxon>Bacteria</taxon>
        <taxon>Bacillati</taxon>
        <taxon>Actinomycetota</taxon>
        <taxon>Actinomycetes</taxon>
        <taxon>Mycobacteriales</taxon>
        <taxon>Nocardiaceae</taxon>
        <taxon>Nocardia</taxon>
    </lineage>
</organism>
<dbReference type="InterPro" id="IPR045851">
    <property type="entry name" value="AMP-bd_C_sf"/>
</dbReference>
<dbReference type="AlphaFoldDB" id="A0A4U8W3D9"/>
<feature type="region of interest" description="Disordered" evidence="1">
    <location>
        <begin position="941"/>
        <end position="967"/>
    </location>
</feature>
<dbReference type="EC" id="2.3.1.-" evidence="4"/>
<dbReference type="NCBIfam" id="TIGR01686">
    <property type="entry name" value="FkbH"/>
    <property type="match status" value="1"/>
</dbReference>
<dbReference type="InterPro" id="IPR016181">
    <property type="entry name" value="Acyl_CoA_acyltransferase"/>
</dbReference>
<dbReference type="RefSeq" id="WP_232052192.1">
    <property type="nucleotide sequence ID" value="NZ_LR215973.1"/>
</dbReference>
<dbReference type="CDD" id="cd05930">
    <property type="entry name" value="A_NRPS"/>
    <property type="match status" value="1"/>
</dbReference>
<dbReference type="Gene3D" id="3.40.630.30">
    <property type="match status" value="1"/>
</dbReference>
<dbReference type="InterPro" id="IPR000873">
    <property type="entry name" value="AMP-dep_synth/lig_dom"/>
</dbReference>
<dbReference type="InterPro" id="IPR025110">
    <property type="entry name" value="AMP-bd_C"/>
</dbReference>
<dbReference type="Gene3D" id="3.30.300.30">
    <property type="match status" value="1"/>
</dbReference>
<dbReference type="InterPro" id="IPR036736">
    <property type="entry name" value="ACP-like_sf"/>
</dbReference>
<dbReference type="GO" id="GO:0043041">
    <property type="term" value="P:amino acid activation for nonribosomal peptide biosynthetic process"/>
    <property type="evidence" value="ECO:0007669"/>
    <property type="project" value="TreeGrafter"/>
</dbReference>
<dbReference type="GO" id="GO:0005737">
    <property type="term" value="C:cytoplasm"/>
    <property type="evidence" value="ECO:0007669"/>
    <property type="project" value="TreeGrafter"/>
</dbReference>
<dbReference type="PROSITE" id="PS51186">
    <property type="entry name" value="GNAT"/>
    <property type="match status" value="1"/>
</dbReference>
<dbReference type="InterPro" id="IPR010033">
    <property type="entry name" value="HAD_SF_ppase_IIIC"/>
</dbReference>
<dbReference type="Pfam" id="PF00501">
    <property type="entry name" value="AMP-binding"/>
    <property type="match status" value="1"/>
</dbReference>
<feature type="domain" description="N-acetyltransferase" evidence="3">
    <location>
        <begin position="180"/>
        <end position="343"/>
    </location>
</feature>
<dbReference type="GO" id="GO:0044550">
    <property type="term" value="P:secondary metabolite biosynthetic process"/>
    <property type="evidence" value="ECO:0007669"/>
    <property type="project" value="TreeGrafter"/>
</dbReference>
<dbReference type="NCBIfam" id="TIGR01681">
    <property type="entry name" value="HAD-SF-IIIC"/>
    <property type="match status" value="1"/>
</dbReference>
<dbReference type="SUPFAM" id="SSF55729">
    <property type="entry name" value="Acyl-CoA N-acyltransferases (Nat)"/>
    <property type="match status" value="1"/>
</dbReference>
<dbReference type="Gene3D" id="1.10.1200.10">
    <property type="entry name" value="ACP-like"/>
    <property type="match status" value="1"/>
</dbReference>
<dbReference type="PANTHER" id="PTHR45527">
    <property type="entry name" value="NONRIBOSOMAL PEPTIDE SYNTHETASE"/>
    <property type="match status" value="1"/>
</dbReference>
<evidence type="ECO:0000313" key="4">
    <source>
        <dbReference type="EMBL" id="VFA99399.1"/>
    </source>
</evidence>
<reference evidence="4 5" key="1">
    <citation type="submission" date="2019-02" db="EMBL/GenBank/DDBJ databases">
        <authorList>
            <consortium name="Pathogen Informatics"/>
        </authorList>
    </citation>
    <scope>NUCLEOTIDE SEQUENCE [LARGE SCALE GENOMIC DNA]</scope>
    <source>
        <strain evidence="4 5">3012STDY6756504</strain>
    </source>
</reference>
<dbReference type="PROSITE" id="PS50075">
    <property type="entry name" value="CARRIER"/>
    <property type="match status" value="1"/>
</dbReference>
<dbReference type="InterPro" id="IPR009081">
    <property type="entry name" value="PP-bd_ACP"/>
</dbReference>
<dbReference type="InterPro" id="IPR010037">
    <property type="entry name" value="FkbH_domain"/>
</dbReference>
<keyword evidence="4" id="KW-0012">Acyltransferase</keyword>
<dbReference type="InterPro" id="IPR036412">
    <property type="entry name" value="HAD-like_sf"/>
</dbReference>
<dbReference type="Proteomes" id="UP000290439">
    <property type="component" value="Chromosome"/>
</dbReference>
<proteinExistence type="predicted"/>
<dbReference type="Gene3D" id="2.30.38.10">
    <property type="entry name" value="Luciferase, Domain 3"/>
    <property type="match status" value="1"/>
</dbReference>
<dbReference type="Pfam" id="PF13193">
    <property type="entry name" value="AMP-binding_C"/>
    <property type="match status" value="1"/>
</dbReference>
<dbReference type="InterPro" id="IPR010071">
    <property type="entry name" value="AA_adenyl_dom"/>
</dbReference>
<dbReference type="Gene3D" id="3.40.50.980">
    <property type="match status" value="2"/>
</dbReference>
<dbReference type="GO" id="GO:0016747">
    <property type="term" value="F:acyltransferase activity, transferring groups other than amino-acyl groups"/>
    <property type="evidence" value="ECO:0007669"/>
    <property type="project" value="InterPro"/>
</dbReference>
<gene>
    <name evidence="4" type="primary">ppsB</name>
    <name evidence="4" type="ORF">NCTC10797_03182</name>
</gene>
<dbReference type="Gene3D" id="3.40.50.1000">
    <property type="entry name" value="HAD superfamily/HAD-like"/>
    <property type="match status" value="1"/>
</dbReference>
<keyword evidence="4" id="KW-0808">Transferase</keyword>
<accession>A0A4U8W3D9</accession>